<dbReference type="RefSeq" id="WP_167384280.1">
    <property type="nucleotide sequence ID" value="NZ_BAQW01000015.1"/>
</dbReference>
<dbReference type="Proteomes" id="UP001061070">
    <property type="component" value="Unassembled WGS sequence"/>
</dbReference>
<reference evidence="1" key="1">
    <citation type="submission" date="2013-04" db="EMBL/GenBank/DDBJ databases">
        <title>The genome sequencing project of 58 acetic acid bacteria.</title>
        <authorList>
            <person name="Okamoto-Kainuma A."/>
            <person name="Ishikawa M."/>
            <person name="Umino S."/>
            <person name="Koizumi Y."/>
            <person name="Shiwa Y."/>
            <person name="Yoshikawa H."/>
            <person name="Matsutani M."/>
            <person name="Matsushita K."/>
        </authorList>
    </citation>
    <scope>NUCLEOTIDE SEQUENCE</scope>
    <source>
        <strain evidence="1">NRIC 0228</strain>
    </source>
</reference>
<accession>A0ABQ0QFS3</accession>
<evidence type="ECO:0000313" key="2">
    <source>
        <dbReference type="Proteomes" id="UP001061070"/>
    </source>
</evidence>
<gene>
    <name evidence="1" type="ORF">AA0228_3038</name>
</gene>
<sequence>MAKVKYKKDSGTFKAGDVRTVESSVARCLKTKGLVDILEDKSNAKLVTK</sequence>
<evidence type="ECO:0000313" key="1">
    <source>
        <dbReference type="EMBL" id="GBR17481.1"/>
    </source>
</evidence>
<name>A0ABQ0QFS3_9PROT</name>
<protein>
    <submittedName>
        <fullName evidence="1">Uncharacterized protein</fullName>
    </submittedName>
</protein>
<proteinExistence type="predicted"/>
<keyword evidence="2" id="KW-1185">Reference proteome</keyword>
<organism evidence="1 2">
    <name type="scientific">Gluconobacter frateurii NRIC 0228</name>
    <dbReference type="NCBI Taxonomy" id="1307946"/>
    <lineage>
        <taxon>Bacteria</taxon>
        <taxon>Pseudomonadati</taxon>
        <taxon>Pseudomonadota</taxon>
        <taxon>Alphaproteobacteria</taxon>
        <taxon>Acetobacterales</taxon>
        <taxon>Acetobacteraceae</taxon>
        <taxon>Gluconobacter</taxon>
    </lineage>
</organism>
<dbReference type="EMBL" id="BAQW01000015">
    <property type="protein sequence ID" value="GBR17481.1"/>
    <property type="molecule type" value="Genomic_DNA"/>
</dbReference>
<comment type="caution">
    <text evidence="1">The sequence shown here is derived from an EMBL/GenBank/DDBJ whole genome shotgun (WGS) entry which is preliminary data.</text>
</comment>